<comment type="subcellular location">
    <subcellularLocation>
        <location evidence="1">Cell membrane</location>
        <topology evidence="1">Multi-pass membrane protein</topology>
    </subcellularLocation>
</comment>
<proteinExistence type="inferred from homology"/>
<dbReference type="PIRSF" id="PIRSF004638">
    <property type="entry name" value="UCP004638"/>
    <property type="match status" value="1"/>
</dbReference>
<evidence type="ECO:0000256" key="3">
    <source>
        <dbReference type="ARBA" id="ARBA00006501"/>
    </source>
</evidence>
<comment type="caution">
    <text evidence="16">The sequence shown here is derived from an EMBL/GenBank/DDBJ whole genome shotgun (WGS) entry which is preliminary data.</text>
</comment>
<evidence type="ECO:0000256" key="2">
    <source>
        <dbReference type="ARBA" id="ARBA00005073"/>
    </source>
</evidence>
<feature type="transmembrane region" description="Helical" evidence="15">
    <location>
        <begin position="28"/>
        <end position="51"/>
    </location>
</feature>
<keyword evidence="5 14" id="KW-1003">Cell membrane</keyword>
<keyword evidence="9 15" id="KW-1133">Transmembrane helix</keyword>
<accession>A0A4Z0C158</accession>
<comment type="pathway">
    <text evidence="2 14">Porphyrin-containing compound metabolism; protoporphyrin-IX biosynthesis; protoporphyrin-IX from protoporphyrinogen-IX: step 1/1.</text>
</comment>
<comment type="function">
    <text evidence="14">Catalyzes the oxidation of protoporphyrinogen IX to protoporphyrin IX.</text>
</comment>
<evidence type="ECO:0000256" key="9">
    <source>
        <dbReference type="ARBA" id="ARBA00022989"/>
    </source>
</evidence>
<feature type="transmembrane region" description="Helical" evidence="15">
    <location>
        <begin position="135"/>
        <end position="160"/>
    </location>
</feature>
<evidence type="ECO:0000256" key="8">
    <source>
        <dbReference type="ARBA" id="ARBA00022723"/>
    </source>
</evidence>
<dbReference type="Proteomes" id="UP000297564">
    <property type="component" value="Unassembled WGS sequence"/>
</dbReference>
<keyword evidence="11 14" id="KW-0408">Iron</keyword>
<keyword evidence="7 15" id="KW-0812">Transmembrane</keyword>
<sequence>MRCRPSRDVPPPAGTHGPLESPLPWLKLLHISAVIVWSGCLLYMAAAIASAASARPATPVDPSRQRLLRPMFTLMATPAALVAIASGTAIFLLQGPVAVWLLAKLGVVSLLVLGHGVCGMLILRTERQHENTSPVRTRVVSALVGASSALWLGTIAWLVLGKPVF</sequence>
<dbReference type="GO" id="GO:0006782">
    <property type="term" value="P:protoporphyrinogen IX biosynthetic process"/>
    <property type="evidence" value="ECO:0007669"/>
    <property type="project" value="UniProtKB-UniRule"/>
</dbReference>
<dbReference type="AlphaFoldDB" id="A0A4Z0C158"/>
<evidence type="ECO:0000256" key="10">
    <source>
        <dbReference type="ARBA" id="ARBA00023002"/>
    </source>
</evidence>
<dbReference type="Pfam" id="PF03653">
    <property type="entry name" value="UPF0093"/>
    <property type="match status" value="1"/>
</dbReference>
<dbReference type="GO" id="GO:0005886">
    <property type="term" value="C:plasma membrane"/>
    <property type="evidence" value="ECO:0007669"/>
    <property type="project" value="UniProtKB-SubCell"/>
</dbReference>
<dbReference type="EC" id="1.3.99.-" evidence="14"/>
<evidence type="ECO:0000256" key="5">
    <source>
        <dbReference type="ARBA" id="ARBA00022475"/>
    </source>
</evidence>
<evidence type="ECO:0000256" key="4">
    <source>
        <dbReference type="ARBA" id="ARBA00017504"/>
    </source>
</evidence>
<evidence type="ECO:0000256" key="6">
    <source>
        <dbReference type="ARBA" id="ARBA00022617"/>
    </source>
</evidence>
<dbReference type="OrthoDB" id="5770094at2"/>
<evidence type="ECO:0000256" key="13">
    <source>
        <dbReference type="ARBA" id="ARBA00048390"/>
    </source>
</evidence>
<keyword evidence="17" id="KW-1185">Reference proteome</keyword>
<evidence type="ECO:0000313" key="16">
    <source>
        <dbReference type="EMBL" id="TFZ04258.1"/>
    </source>
</evidence>
<protein>
    <recommendedName>
        <fullName evidence="4 14">Protoporphyrinogen IX oxidase</fullName>
        <ecNumber evidence="14">1.3.99.-</ecNumber>
    </recommendedName>
</protein>
<keyword evidence="10" id="KW-0560">Oxidoreductase</keyword>
<dbReference type="UniPathway" id="UPA00251">
    <property type="reaction ID" value="UER00324"/>
</dbReference>
<evidence type="ECO:0000256" key="1">
    <source>
        <dbReference type="ARBA" id="ARBA00004651"/>
    </source>
</evidence>
<dbReference type="PANTHER" id="PTHR40255:SF1">
    <property type="entry name" value="PROTOPORPHYRINOGEN IX OXIDASE"/>
    <property type="match status" value="1"/>
</dbReference>
<dbReference type="PANTHER" id="PTHR40255">
    <property type="entry name" value="UPF0093 MEMBRANE PROTEIN SLR1790"/>
    <property type="match status" value="1"/>
</dbReference>
<dbReference type="InterPro" id="IPR005265">
    <property type="entry name" value="HemJ-like"/>
</dbReference>
<keyword evidence="12 14" id="KW-0472">Membrane</keyword>
<evidence type="ECO:0000256" key="11">
    <source>
        <dbReference type="ARBA" id="ARBA00023004"/>
    </source>
</evidence>
<comment type="similarity">
    <text evidence="3 14">Belongs to the HemJ family.</text>
</comment>
<dbReference type="GO" id="GO:0046872">
    <property type="term" value="F:metal ion binding"/>
    <property type="evidence" value="ECO:0007669"/>
    <property type="project" value="UniProtKB-UniRule"/>
</dbReference>
<feature type="transmembrane region" description="Helical" evidence="15">
    <location>
        <begin position="99"/>
        <end position="123"/>
    </location>
</feature>
<name>A0A4Z0C158_9BURK</name>
<evidence type="ECO:0000256" key="7">
    <source>
        <dbReference type="ARBA" id="ARBA00022692"/>
    </source>
</evidence>
<keyword evidence="6 14" id="KW-0349">Heme</keyword>
<evidence type="ECO:0000256" key="14">
    <source>
        <dbReference type="PIRNR" id="PIRNR004638"/>
    </source>
</evidence>
<dbReference type="GO" id="GO:0070818">
    <property type="term" value="F:protoporphyrinogen oxidase activity"/>
    <property type="evidence" value="ECO:0007669"/>
    <property type="project" value="UniProtKB-UniRule"/>
</dbReference>
<comment type="cofactor">
    <cofactor evidence="14">
        <name>heme b</name>
        <dbReference type="ChEBI" id="CHEBI:60344"/>
    </cofactor>
    <text evidence="14">Binds 1 heme b (iron(II)-protoporphyrin IX) group per subunit.</text>
</comment>
<gene>
    <name evidence="16" type="ORF">EZ242_00410</name>
</gene>
<comment type="catalytic activity">
    <reaction evidence="13 14">
        <text>protoporphyrinogen IX + 3 A = protoporphyrin IX + 3 AH2</text>
        <dbReference type="Rhea" id="RHEA:62000"/>
        <dbReference type="ChEBI" id="CHEBI:13193"/>
        <dbReference type="ChEBI" id="CHEBI:17499"/>
        <dbReference type="ChEBI" id="CHEBI:57306"/>
        <dbReference type="ChEBI" id="CHEBI:57307"/>
    </reaction>
</comment>
<evidence type="ECO:0000256" key="15">
    <source>
        <dbReference type="SAM" id="Phobius"/>
    </source>
</evidence>
<evidence type="ECO:0000256" key="12">
    <source>
        <dbReference type="ARBA" id="ARBA00023136"/>
    </source>
</evidence>
<dbReference type="EMBL" id="SMLL01000001">
    <property type="protein sequence ID" value="TFZ04258.1"/>
    <property type="molecule type" value="Genomic_DNA"/>
</dbReference>
<keyword evidence="8 14" id="KW-0479">Metal-binding</keyword>
<feature type="transmembrane region" description="Helical" evidence="15">
    <location>
        <begin position="72"/>
        <end position="93"/>
    </location>
</feature>
<organism evidence="16 17">
    <name type="scientific">Ramlibacter rhizophilus</name>
    <dbReference type="NCBI Taxonomy" id="1781167"/>
    <lineage>
        <taxon>Bacteria</taxon>
        <taxon>Pseudomonadati</taxon>
        <taxon>Pseudomonadota</taxon>
        <taxon>Betaproteobacteria</taxon>
        <taxon>Burkholderiales</taxon>
        <taxon>Comamonadaceae</taxon>
        <taxon>Ramlibacter</taxon>
    </lineage>
</organism>
<evidence type="ECO:0000313" key="17">
    <source>
        <dbReference type="Proteomes" id="UP000297564"/>
    </source>
</evidence>
<reference evidence="16 17" key="1">
    <citation type="submission" date="2019-03" db="EMBL/GenBank/DDBJ databases">
        <title>Ramlibacter rhizophilus CCTCC AB2015357, whole genome shotgun sequence.</title>
        <authorList>
            <person name="Zhang X."/>
            <person name="Feng G."/>
            <person name="Zhu H."/>
        </authorList>
    </citation>
    <scope>NUCLEOTIDE SEQUENCE [LARGE SCALE GENOMIC DNA]</scope>
    <source>
        <strain evidence="16 17">CCTCC AB2015357</strain>
    </source>
</reference>